<name>A0ABW5LIJ2_9FLAO</name>
<dbReference type="RefSeq" id="WP_378294428.1">
    <property type="nucleotide sequence ID" value="NZ_JBHULE010000019.1"/>
</dbReference>
<keyword evidence="2" id="KW-0328">Glycosyltransferase</keyword>
<comment type="caution">
    <text evidence="2">The sequence shown here is derived from an EMBL/GenBank/DDBJ whole genome shotgun (WGS) entry which is preliminary data.</text>
</comment>
<feature type="transmembrane region" description="Helical" evidence="1">
    <location>
        <begin position="229"/>
        <end position="248"/>
    </location>
</feature>
<protein>
    <submittedName>
        <fullName evidence="2">Glycosyltransferase family A protein</fullName>
        <ecNumber evidence="2">2.4.-.-</ecNumber>
    </submittedName>
</protein>
<dbReference type="EMBL" id="JBHULE010000019">
    <property type="protein sequence ID" value="MFD2564605.1"/>
    <property type="molecule type" value="Genomic_DNA"/>
</dbReference>
<dbReference type="SUPFAM" id="SSF53448">
    <property type="entry name" value="Nucleotide-diphospho-sugar transferases"/>
    <property type="match status" value="1"/>
</dbReference>
<gene>
    <name evidence="2" type="ORF">ACFSR1_18120</name>
</gene>
<dbReference type="InterPro" id="IPR029044">
    <property type="entry name" value="Nucleotide-diphossugar_trans"/>
</dbReference>
<dbReference type="EC" id="2.4.-.-" evidence="2"/>
<keyword evidence="1" id="KW-1133">Transmembrane helix</keyword>
<proteinExistence type="predicted"/>
<accession>A0ABW5LIJ2</accession>
<dbReference type="CDD" id="cd00761">
    <property type="entry name" value="Glyco_tranf_GTA_type"/>
    <property type="match status" value="1"/>
</dbReference>
<evidence type="ECO:0000313" key="3">
    <source>
        <dbReference type="Proteomes" id="UP001597319"/>
    </source>
</evidence>
<keyword evidence="3" id="KW-1185">Reference proteome</keyword>
<dbReference type="Proteomes" id="UP001597319">
    <property type="component" value="Unassembled WGS sequence"/>
</dbReference>
<keyword evidence="1" id="KW-0472">Membrane</keyword>
<dbReference type="GO" id="GO:0016757">
    <property type="term" value="F:glycosyltransferase activity"/>
    <property type="evidence" value="ECO:0007669"/>
    <property type="project" value="UniProtKB-KW"/>
</dbReference>
<evidence type="ECO:0000256" key="1">
    <source>
        <dbReference type="SAM" id="Phobius"/>
    </source>
</evidence>
<keyword evidence="1" id="KW-0812">Transmembrane</keyword>
<dbReference type="Gene3D" id="3.90.550.10">
    <property type="entry name" value="Spore Coat Polysaccharide Biosynthesis Protein SpsA, Chain A"/>
    <property type="match status" value="1"/>
</dbReference>
<reference evidence="3" key="1">
    <citation type="journal article" date="2019" name="Int. J. Syst. Evol. Microbiol.">
        <title>The Global Catalogue of Microorganisms (GCM) 10K type strain sequencing project: providing services to taxonomists for standard genome sequencing and annotation.</title>
        <authorList>
            <consortium name="The Broad Institute Genomics Platform"/>
            <consortium name="The Broad Institute Genome Sequencing Center for Infectious Disease"/>
            <person name="Wu L."/>
            <person name="Ma J."/>
        </authorList>
    </citation>
    <scope>NUCLEOTIDE SEQUENCE [LARGE SCALE GENOMIC DNA]</scope>
    <source>
        <strain evidence="3">KCTC 52274</strain>
    </source>
</reference>
<keyword evidence="2" id="KW-0808">Transferase</keyword>
<organism evidence="2 3">
    <name type="scientific">Aquimarina rubra</name>
    <dbReference type="NCBI Taxonomy" id="1920033"/>
    <lineage>
        <taxon>Bacteria</taxon>
        <taxon>Pseudomonadati</taxon>
        <taxon>Bacteroidota</taxon>
        <taxon>Flavobacteriia</taxon>
        <taxon>Flavobacteriales</taxon>
        <taxon>Flavobacteriaceae</taxon>
        <taxon>Aquimarina</taxon>
    </lineage>
</organism>
<sequence>MNLPKDNQEVSVDFEILISTMFRTTLQFLEDMFEKRDDYKNYNILIVNQTDRNKILVSSLQNIRVINSFERGTTKSRNLALKNAIGNVCLMADDDTKYVSNIKNIIIESHQKYPDMGFISFEAVDEQLNPFTVYPKTGLHSKKTLQSIYTLVITFKRTKILEANVLYNEYFGLNTIFNTGEEYVFLRGAYDKGVKIFHVPIVIVSHPKETSGKLQGNDDIIFSRSAVKYRYTGFFTYLWLVKYIFFLVRKKYISVREVPHKFLQGIKGIQKYKELKASDKI</sequence>
<evidence type="ECO:0000313" key="2">
    <source>
        <dbReference type="EMBL" id="MFD2564605.1"/>
    </source>
</evidence>